<evidence type="ECO:0000313" key="1">
    <source>
        <dbReference type="EMBL" id="MBP1889450.1"/>
    </source>
</evidence>
<proteinExistence type="predicted"/>
<reference evidence="1 2" key="1">
    <citation type="submission" date="2021-03" db="EMBL/GenBank/DDBJ databases">
        <title>Genomic Encyclopedia of Type Strains, Phase IV (KMG-IV): sequencing the most valuable type-strain genomes for metagenomic binning, comparative biology and taxonomic classification.</title>
        <authorList>
            <person name="Goeker M."/>
        </authorList>
    </citation>
    <scope>NUCLEOTIDE SEQUENCE [LARGE SCALE GENOMIC DNA]</scope>
    <source>
        <strain evidence="1 2">DSM 3984</strain>
    </source>
</reference>
<name>A0ABS4EZN6_9CLOT</name>
<sequence>MKPDKKYMSIIDEENNFETFNVAYPFNNLNSGWNPTLNFDNFNLNNSRNSDSFINLSSTITENEIDLRKQVINDVLEKSTELYSYNKGANEDLDYNYSVPTPTDVLRDFDMDLNEDELLGNLERYPYKCNPEAIFQKIRRNNPMILKTLESYRIPFPIAKTLIKRIIVLTNNYCNRE</sequence>
<evidence type="ECO:0000313" key="2">
    <source>
        <dbReference type="Proteomes" id="UP000783390"/>
    </source>
</evidence>
<dbReference type="EMBL" id="JAGGJZ010000002">
    <property type="protein sequence ID" value="MBP1889450.1"/>
    <property type="molecule type" value="Genomic_DNA"/>
</dbReference>
<keyword evidence="2" id="KW-1185">Reference proteome</keyword>
<accession>A0ABS4EZN6</accession>
<dbReference type="RefSeq" id="WP_209796145.1">
    <property type="nucleotide sequence ID" value="NZ_JAGGJZ010000002.1"/>
</dbReference>
<protein>
    <submittedName>
        <fullName evidence="1">Uncharacterized protein</fullName>
    </submittedName>
</protein>
<gene>
    <name evidence="1" type="ORF">J2Z53_001031</name>
</gene>
<comment type="caution">
    <text evidence="1">The sequence shown here is derived from an EMBL/GenBank/DDBJ whole genome shotgun (WGS) entry which is preliminary data.</text>
</comment>
<organism evidence="1 2">
    <name type="scientific">Clostridium moniliforme</name>
    <dbReference type="NCBI Taxonomy" id="39489"/>
    <lineage>
        <taxon>Bacteria</taxon>
        <taxon>Bacillati</taxon>
        <taxon>Bacillota</taxon>
        <taxon>Clostridia</taxon>
        <taxon>Eubacteriales</taxon>
        <taxon>Clostridiaceae</taxon>
        <taxon>Clostridium</taxon>
    </lineage>
</organism>
<dbReference type="Proteomes" id="UP000783390">
    <property type="component" value="Unassembled WGS sequence"/>
</dbReference>